<dbReference type="Pfam" id="PF08285">
    <property type="entry name" value="DPM3"/>
    <property type="match status" value="1"/>
</dbReference>
<comment type="similarity">
    <text evidence="2 7">Belongs to the DPM3 family.</text>
</comment>
<comment type="caution">
    <text evidence="7">Lacks conserved residue(s) required for the propagation of feature annotation.</text>
</comment>
<feature type="signal peptide" evidence="8">
    <location>
        <begin position="1"/>
        <end position="25"/>
    </location>
</feature>
<proteinExistence type="inferred from homology"/>
<evidence type="ECO:0000256" key="5">
    <source>
        <dbReference type="ARBA" id="ARBA00022989"/>
    </source>
</evidence>
<gene>
    <name evidence="9" type="ORF">PR001_g2022</name>
</gene>
<evidence type="ECO:0000256" key="4">
    <source>
        <dbReference type="ARBA" id="ARBA00022824"/>
    </source>
</evidence>
<dbReference type="PANTHER" id="PTHR16433">
    <property type="entry name" value="DOLICHOL-PHOSPHATE MANNOSYLTRANSFERASE SUBUNIT 3"/>
    <property type="match status" value="1"/>
</dbReference>
<feature type="transmembrane region" description="Helical" evidence="7">
    <location>
        <begin position="41"/>
        <end position="64"/>
    </location>
</feature>
<evidence type="ECO:0000256" key="3">
    <source>
        <dbReference type="ARBA" id="ARBA00022692"/>
    </source>
</evidence>
<organism evidence="9 10">
    <name type="scientific">Phytophthora rubi</name>
    <dbReference type="NCBI Taxonomy" id="129364"/>
    <lineage>
        <taxon>Eukaryota</taxon>
        <taxon>Sar</taxon>
        <taxon>Stramenopiles</taxon>
        <taxon>Oomycota</taxon>
        <taxon>Peronosporomycetes</taxon>
        <taxon>Peronosporales</taxon>
        <taxon>Peronosporaceae</taxon>
        <taxon>Phytophthora</taxon>
    </lineage>
</organism>
<keyword evidence="4 7" id="KW-0256">Endoplasmic reticulum</keyword>
<dbReference type="PANTHER" id="PTHR16433:SF0">
    <property type="entry name" value="DOLICHOL-PHOSPHATE MANNOSYLTRANSFERASE SUBUNIT 3"/>
    <property type="match status" value="1"/>
</dbReference>
<keyword evidence="3 7" id="KW-0812">Transmembrane</keyword>
<feature type="chain" id="PRO_5025588626" description="Dolichol-phosphate mannosyltransferase subunit 3" evidence="8">
    <location>
        <begin position="26"/>
        <end position="98"/>
    </location>
</feature>
<evidence type="ECO:0000256" key="2">
    <source>
        <dbReference type="ARBA" id="ARBA00010430"/>
    </source>
</evidence>
<evidence type="ECO:0000256" key="8">
    <source>
        <dbReference type="SAM" id="SignalP"/>
    </source>
</evidence>
<keyword evidence="6 7" id="KW-0472">Membrane</keyword>
<dbReference type="UniPathway" id="UPA00378"/>
<evidence type="ECO:0000256" key="7">
    <source>
        <dbReference type="RuleBase" id="RU365085"/>
    </source>
</evidence>
<reference evidence="9 10" key="1">
    <citation type="submission" date="2018-09" db="EMBL/GenBank/DDBJ databases">
        <title>Genomic investigation of the strawberry pathogen Phytophthora fragariae indicates pathogenicity is determined by transcriptional variation in three key races.</title>
        <authorList>
            <person name="Adams T.M."/>
            <person name="Armitage A.D."/>
            <person name="Sobczyk M.K."/>
            <person name="Bates H.J."/>
            <person name="Dunwell J.M."/>
            <person name="Nellist C.F."/>
            <person name="Harrison R.J."/>
        </authorList>
    </citation>
    <scope>NUCLEOTIDE SEQUENCE [LARGE SCALE GENOMIC DNA]</scope>
    <source>
        <strain evidence="9 10">SCRP249</strain>
    </source>
</reference>
<dbReference type="AlphaFoldDB" id="A0A6A3PDS7"/>
<sequence length="98" mass="10796">MLKYQKWLAAFVVLLTLWLLLLLYATETVQDPRVVQVVTALPVYALVSFGAYSLASIALSVMAVQDFPEAAKELDRQVVEAKADLTKKGFKKICCGAC</sequence>
<dbReference type="EMBL" id="QXFV01000066">
    <property type="protein sequence ID" value="KAE9050813.1"/>
    <property type="molecule type" value="Genomic_DNA"/>
</dbReference>
<comment type="function">
    <text evidence="7">Stabilizer subunit of the dolichol-phosphate mannose (DPM) synthase complex; tethers catalytic subunit to the ER.</text>
</comment>
<accession>A0A6A3PDS7</accession>
<dbReference type="GO" id="GO:0005789">
    <property type="term" value="C:endoplasmic reticulum membrane"/>
    <property type="evidence" value="ECO:0007669"/>
    <property type="project" value="UniProtKB-SubCell"/>
</dbReference>
<comment type="subunit">
    <text evidence="7">Component of the dolichol-phosphate mannose (DPM) synthase complex.</text>
</comment>
<name>A0A6A3PDS7_9STRA</name>
<keyword evidence="8" id="KW-0732">Signal</keyword>
<evidence type="ECO:0000256" key="6">
    <source>
        <dbReference type="ARBA" id="ARBA00023136"/>
    </source>
</evidence>
<dbReference type="GO" id="GO:0033185">
    <property type="term" value="C:dolichol-phosphate-mannose synthase complex"/>
    <property type="evidence" value="ECO:0007669"/>
    <property type="project" value="TreeGrafter"/>
</dbReference>
<dbReference type="InterPro" id="IPR013174">
    <property type="entry name" value="DPM3"/>
</dbReference>
<dbReference type="Proteomes" id="UP000429607">
    <property type="component" value="Unassembled WGS sequence"/>
</dbReference>
<comment type="subcellular location">
    <subcellularLocation>
        <location evidence="1 7">Endoplasmic reticulum membrane</location>
        <topology evidence="1 7">Multi-pass membrane protein</topology>
    </subcellularLocation>
</comment>
<evidence type="ECO:0000256" key="1">
    <source>
        <dbReference type="ARBA" id="ARBA00004477"/>
    </source>
</evidence>
<comment type="pathway">
    <text evidence="7">Protein modification; protein glycosylation.</text>
</comment>
<comment type="caution">
    <text evidence="9">The sequence shown here is derived from an EMBL/GenBank/DDBJ whole genome shotgun (WGS) entry which is preliminary data.</text>
</comment>
<protein>
    <recommendedName>
        <fullName evidence="7">Dolichol-phosphate mannosyltransferase subunit 3</fullName>
    </recommendedName>
</protein>
<evidence type="ECO:0000313" key="10">
    <source>
        <dbReference type="Proteomes" id="UP000429607"/>
    </source>
</evidence>
<keyword evidence="5 7" id="KW-1133">Transmembrane helix</keyword>
<dbReference type="GO" id="GO:0006506">
    <property type="term" value="P:GPI anchor biosynthetic process"/>
    <property type="evidence" value="ECO:0007669"/>
    <property type="project" value="TreeGrafter"/>
</dbReference>
<evidence type="ECO:0000313" key="9">
    <source>
        <dbReference type="EMBL" id="KAE9050813.1"/>
    </source>
</evidence>